<feature type="non-terminal residue" evidence="2">
    <location>
        <position position="563"/>
    </location>
</feature>
<evidence type="ECO:0000313" key="2">
    <source>
        <dbReference type="EMBL" id="EFI93402.1"/>
    </source>
</evidence>
<name>D8QFF5_SCHCM</name>
<accession>D8QFF5</accession>
<reference evidence="2 3" key="1">
    <citation type="journal article" date="2010" name="Nat. Biotechnol.">
        <title>Genome sequence of the model mushroom Schizophyllum commune.</title>
        <authorList>
            <person name="Ohm R.A."/>
            <person name="de Jong J.F."/>
            <person name="Lugones L.G."/>
            <person name="Aerts A."/>
            <person name="Kothe E."/>
            <person name="Stajich J.E."/>
            <person name="de Vries R.P."/>
            <person name="Record E."/>
            <person name="Levasseur A."/>
            <person name="Baker S.E."/>
            <person name="Bartholomew K.A."/>
            <person name="Coutinho P.M."/>
            <person name="Erdmann S."/>
            <person name="Fowler T.J."/>
            <person name="Gathman A.C."/>
            <person name="Lombard V."/>
            <person name="Henrissat B."/>
            <person name="Knabe N."/>
            <person name="Kuees U."/>
            <person name="Lilly W.W."/>
            <person name="Lindquist E."/>
            <person name="Lucas S."/>
            <person name="Magnuson J.K."/>
            <person name="Piumi F."/>
            <person name="Raudaskoski M."/>
            <person name="Salamov A."/>
            <person name="Schmutz J."/>
            <person name="Schwarze F.W.M.R."/>
            <person name="vanKuyk P.A."/>
            <person name="Horton J.S."/>
            <person name="Grigoriev I.V."/>
            <person name="Woesten H.A.B."/>
        </authorList>
    </citation>
    <scope>NUCLEOTIDE SEQUENCE [LARGE SCALE GENOMIC DNA]</scope>
    <source>
        <strain evidence="3">H4-8 / FGSC 9210</strain>
    </source>
</reference>
<keyword evidence="3" id="KW-1185">Reference proteome</keyword>
<evidence type="ECO:0000313" key="3">
    <source>
        <dbReference type="Proteomes" id="UP000007431"/>
    </source>
</evidence>
<feature type="region of interest" description="Disordered" evidence="1">
    <location>
        <begin position="262"/>
        <end position="302"/>
    </location>
</feature>
<dbReference type="GeneID" id="9592075"/>
<dbReference type="VEuPathDB" id="FungiDB:SCHCODRAFT_02638537"/>
<dbReference type="HOGENOM" id="CLU_022386_0_0_1"/>
<dbReference type="AlphaFoldDB" id="D8QFF5"/>
<dbReference type="KEGG" id="scm:SCHCO_02638537"/>
<gene>
    <name evidence="2" type="ORF">SCHCODRAFT_112591</name>
</gene>
<dbReference type="OrthoDB" id="10329224at2759"/>
<sequence length="563" mass="62848">MIFVSSVPPFLSEPTPGSVQQAVRYMQRVDVRDYPHLLALVCRRWHGVARASQALHSFMFVDVEDAYDFQQDSAYYEAYLARSGTRPLTLSINGMQRTCLDLLAASPFQDHLPRLRWACIDMYVYELAGEDEDATGCDVFPLFPGVETPLLETVHVDLGQDGGYFSTEGAHEYFSSLGGDAVDEDDRILRHAPRLVSFSMDRFDPEGLWTPLSLKNAGLDYATLTCLRLPYVQLRVVEWFELLVLLPVLEVFSCRVFNVEDEEGEEMAEEEEEDDTNGDGTSEHARSESSLSGEDVQSGVDGSNTNAGLLTLPHLTCLSIFSDSEIWGPTYPLDARTGVGEFLAGLVLPSLTAFGLKTNDFRSAPDEEESTAATSAVPFLTFERFLPPALQALVQRSGCEVHELTLDTPFMRLHDVVRLLKILPELRALHLDLNMHACQDAGKLLGRLARRSEGGALDLVPKLTQLVLDNQEKDVHHGQGAVPLSELLTFVGERWPVGWTDWQIASVRAVVSEDLENIEKDGASEEGKGKVQEFSIPEHWKDLRSVRRRGDIELVMEYLDPKE</sequence>
<evidence type="ECO:0000256" key="1">
    <source>
        <dbReference type="SAM" id="MobiDB-lite"/>
    </source>
</evidence>
<proteinExistence type="predicted"/>
<dbReference type="InParanoid" id="D8QFF5"/>
<dbReference type="Proteomes" id="UP000007431">
    <property type="component" value="Unassembled WGS sequence"/>
</dbReference>
<protein>
    <submittedName>
        <fullName evidence="2">Uncharacterized protein</fullName>
    </submittedName>
</protein>
<dbReference type="EMBL" id="GL377311">
    <property type="protein sequence ID" value="EFI93402.1"/>
    <property type="molecule type" value="Genomic_DNA"/>
</dbReference>
<dbReference type="RefSeq" id="XP_003028305.1">
    <property type="nucleotide sequence ID" value="XM_003028259.1"/>
</dbReference>
<feature type="compositionally biased region" description="Acidic residues" evidence="1">
    <location>
        <begin position="262"/>
        <end position="277"/>
    </location>
</feature>
<organism evidence="3">
    <name type="scientific">Schizophyllum commune (strain H4-8 / FGSC 9210)</name>
    <name type="common">Split gill fungus</name>
    <dbReference type="NCBI Taxonomy" id="578458"/>
    <lineage>
        <taxon>Eukaryota</taxon>
        <taxon>Fungi</taxon>
        <taxon>Dikarya</taxon>
        <taxon>Basidiomycota</taxon>
        <taxon>Agaricomycotina</taxon>
        <taxon>Agaricomycetes</taxon>
        <taxon>Agaricomycetidae</taxon>
        <taxon>Agaricales</taxon>
        <taxon>Schizophyllaceae</taxon>
        <taxon>Schizophyllum</taxon>
    </lineage>
</organism>